<feature type="chain" id="PRO_5025098607" description="S-protein homolog" evidence="6">
    <location>
        <begin position="26"/>
        <end position="137"/>
    </location>
</feature>
<gene>
    <name evidence="7" type="ORF">RchiOBHm_Chr4g0399641</name>
</gene>
<protein>
    <recommendedName>
        <fullName evidence="6">S-protein homolog</fullName>
    </recommendedName>
</protein>
<evidence type="ECO:0000256" key="1">
    <source>
        <dbReference type="ARBA" id="ARBA00004613"/>
    </source>
</evidence>
<dbReference type="Pfam" id="PF05938">
    <property type="entry name" value="Self-incomp_S1"/>
    <property type="match status" value="1"/>
</dbReference>
<evidence type="ECO:0000313" key="8">
    <source>
        <dbReference type="Proteomes" id="UP000238479"/>
    </source>
</evidence>
<evidence type="ECO:0000256" key="6">
    <source>
        <dbReference type="RuleBase" id="RU367044"/>
    </source>
</evidence>
<name>A0A2P6QSM1_ROSCH</name>
<sequence>MASFMKNVVLLTLLFLLSMTMSSDGLDLGRNRRHITISNGLDKALTVHCKSGDDDIGAKTLPISGVYEFGFIPRFLPKTTLYFCSFQWEGNFHYYDVYTEGIDCSECKYSVRALGRVSFICRYNYGTEKDDCFEWNK</sequence>
<keyword evidence="4 6" id="KW-0964">Secreted</keyword>
<comment type="caution">
    <text evidence="7">The sequence shown here is derived from an EMBL/GenBank/DDBJ whole genome shotgun (WGS) entry which is preliminary data.</text>
</comment>
<dbReference type="PANTHER" id="PTHR31232">
    <property type="match status" value="1"/>
</dbReference>
<accession>A0A2P6QSM1</accession>
<dbReference type="GO" id="GO:0005576">
    <property type="term" value="C:extracellular region"/>
    <property type="evidence" value="ECO:0007669"/>
    <property type="project" value="UniProtKB-SubCell"/>
</dbReference>
<evidence type="ECO:0000256" key="4">
    <source>
        <dbReference type="ARBA" id="ARBA00022525"/>
    </source>
</evidence>
<evidence type="ECO:0000256" key="5">
    <source>
        <dbReference type="ARBA" id="ARBA00022729"/>
    </source>
</evidence>
<keyword evidence="5 6" id="KW-0732">Signal</keyword>
<evidence type="ECO:0000313" key="7">
    <source>
        <dbReference type="EMBL" id="PRQ37175.1"/>
    </source>
</evidence>
<feature type="signal peptide" evidence="6">
    <location>
        <begin position="1"/>
        <end position="25"/>
    </location>
</feature>
<keyword evidence="3 6" id="KW-0713">Self-incompatibility</keyword>
<dbReference type="Gramene" id="PRQ37175">
    <property type="protein sequence ID" value="PRQ37175"/>
    <property type="gene ID" value="RchiOBHm_Chr4g0399641"/>
</dbReference>
<comment type="subcellular location">
    <subcellularLocation>
        <location evidence="1 6">Secreted</location>
    </subcellularLocation>
</comment>
<dbReference type="Proteomes" id="UP000238479">
    <property type="component" value="Chromosome 4"/>
</dbReference>
<evidence type="ECO:0000256" key="3">
    <source>
        <dbReference type="ARBA" id="ARBA00022471"/>
    </source>
</evidence>
<evidence type="ECO:0000256" key="2">
    <source>
        <dbReference type="ARBA" id="ARBA00005581"/>
    </source>
</evidence>
<keyword evidence="8" id="KW-1185">Reference proteome</keyword>
<dbReference type="EMBL" id="PDCK01000042">
    <property type="protein sequence ID" value="PRQ37175.1"/>
    <property type="molecule type" value="Genomic_DNA"/>
</dbReference>
<dbReference type="InterPro" id="IPR010264">
    <property type="entry name" value="Self-incomp_S1"/>
</dbReference>
<dbReference type="AlphaFoldDB" id="A0A2P6QSM1"/>
<reference evidence="7 8" key="1">
    <citation type="journal article" date="2018" name="Nat. Genet.">
        <title>The Rosa genome provides new insights in the design of modern roses.</title>
        <authorList>
            <person name="Bendahmane M."/>
        </authorList>
    </citation>
    <scope>NUCLEOTIDE SEQUENCE [LARGE SCALE GENOMIC DNA]</scope>
    <source>
        <strain evidence="8">cv. Old Blush</strain>
    </source>
</reference>
<dbReference type="GO" id="GO:0060320">
    <property type="term" value="P:rejection of self pollen"/>
    <property type="evidence" value="ECO:0007669"/>
    <property type="project" value="UniProtKB-KW"/>
</dbReference>
<dbReference type="PANTHER" id="PTHR31232:SF43">
    <property type="entry name" value="S-PROTEIN HOMOLOG 29-RELATED"/>
    <property type="match status" value="1"/>
</dbReference>
<dbReference type="OMA" id="CVYEERT"/>
<organism evidence="7 8">
    <name type="scientific">Rosa chinensis</name>
    <name type="common">China rose</name>
    <dbReference type="NCBI Taxonomy" id="74649"/>
    <lineage>
        <taxon>Eukaryota</taxon>
        <taxon>Viridiplantae</taxon>
        <taxon>Streptophyta</taxon>
        <taxon>Embryophyta</taxon>
        <taxon>Tracheophyta</taxon>
        <taxon>Spermatophyta</taxon>
        <taxon>Magnoliopsida</taxon>
        <taxon>eudicotyledons</taxon>
        <taxon>Gunneridae</taxon>
        <taxon>Pentapetalae</taxon>
        <taxon>rosids</taxon>
        <taxon>fabids</taxon>
        <taxon>Rosales</taxon>
        <taxon>Rosaceae</taxon>
        <taxon>Rosoideae</taxon>
        <taxon>Rosoideae incertae sedis</taxon>
        <taxon>Rosa</taxon>
    </lineage>
</organism>
<comment type="similarity">
    <text evidence="2 6">Belongs to the plant self-incompatibility (S1) protein family.</text>
</comment>
<proteinExistence type="inferred from homology"/>